<dbReference type="STRING" id="136857.CTEST_09545"/>
<dbReference type="PANTHER" id="PTHR30027:SF3">
    <property type="entry name" value="16S RRNA (URACIL(1498)-N(3))-METHYLTRANSFERASE"/>
    <property type="match status" value="1"/>
</dbReference>
<dbReference type="GO" id="GO:0005737">
    <property type="term" value="C:cytoplasm"/>
    <property type="evidence" value="ECO:0007669"/>
    <property type="project" value="UniProtKB-SubCell"/>
</dbReference>
<keyword evidence="9 12" id="KW-0949">S-adenosyl-L-methionine</keyword>
<dbReference type="InterPro" id="IPR046886">
    <property type="entry name" value="RsmE_MTase_dom"/>
</dbReference>
<evidence type="ECO:0000313" key="16">
    <source>
        <dbReference type="Proteomes" id="UP000035540"/>
    </source>
</evidence>
<evidence type="ECO:0000256" key="10">
    <source>
        <dbReference type="ARBA" id="ARBA00025699"/>
    </source>
</evidence>
<gene>
    <name evidence="15" type="ORF">CTEST_09545</name>
</gene>
<feature type="domain" description="Ribosomal RNA small subunit methyltransferase E methyltransferase" evidence="13">
    <location>
        <begin position="75"/>
        <end position="229"/>
    </location>
</feature>
<dbReference type="AlphaFoldDB" id="A0A0G3H7J6"/>
<dbReference type="CDD" id="cd18084">
    <property type="entry name" value="RsmE-like"/>
    <property type="match status" value="1"/>
</dbReference>
<evidence type="ECO:0000256" key="1">
    <source>
        <dbReference type="ARBA" id="ARBA00004496"/>
    </source>
</evidence>
<dbReference type="InterPro" id="IPR046887">
    <property type="entry name" value="RsmE_PUA-like"/>
</dbReference>
<dbReference type="NCBIfam" id="NF008693">
    <property type="entry name" value="PRK11713.2-3"/>
    <property type="match status" value="1"/>
</dbReference>
<dbReference type="KEGG" id="cted:CTEST_09545"/>
<dbReference type="FunFam" id="3.40.1280.10:FF:000023">
    <property type="entry name" value="Ribosomal RNA small subunit methyltransferase E"/>
    <property type="match status" value="1"/>
</dbReference>
<dbReference type="InterPro" id="IPR015947">
    <property type="entry name" value="PUA-like_sf"/>
</dbReference>
<dbReference type="EMBL" id="CP011545">
    <property type="protein sequence ID" value="AKK09334.1"/>
    <property type="molecule type" value="Genomic_DNA"/>
</dbReference>
<dbReference type="SUPFAM" id="SSF75217">
    <property type="entry name" value="alpha/beta knot"/>
    <property type="match status" value="1"/>
</dbReference>
<dbReference type="PATRIC" id="fig|136857.5.peg.1894"/>
<evidence type="ECO:0000256" key="8">
    <source>
        <dbReference type="ARBA" id="ARBA00022679"/>
    </source>
</evidence>
<accession>A0A0G3H7J6</accession>
<dbReference type="GO" id="GO:0070042">
    <property type="term" value="F:rRNA (uridine-N3-)-methyltransferase activity"/>
    <property type="evidence" value="ECO:0007669"/>
    <property type="project" value="TreeGrafter"/>
</dbReference>
<dbReference type="OrthoDB" id="9808126at2"/>
<proteinExistence type="inferred from homology"/>
<feature type="domain" description="Ribosomal RNA small subunit methyltransferase E PUA-like" evidence="14">
    <location>
        <begin position="18"/>
        <end position="62"/>
    </location>
</feature>
<evidence type="ECO:0000256" key="2">
    <source>
        <dbReference type="ARBA" id="ARBA00005528"/>
    </source>
</evidence>
<keyword evidence="5 12" id="KW-0963">Cytoplasm</keyword>
<evidence type="ECO:0000256" key="9">
    <source>
        <dbReference type="ARBA" id="ARBA00022691"/>
    </source>
</evidence>
<name>A0A0G3H7J6_9CORY</name>
<dbReference type="InterPro" id="IPR029026">
    <property type="entry name" value="tRNA_m1G_MTases_N"/>
</dbReference>
<dbReference type="Proteomes" id="UP000035540">
    <property type="component" value="Chromosome"/>
</dbReference>
<reference evidence="15 16" key="1">
    <citation type="journal article" date="2015" name="Genome Announc.">
        <title>Complete Genome Sequence of the Type Strain Corynebacterium testudinoris DSM 44614, Recovered from Necrotic Lesions in the Mouth of a Tortoise.</title>
        <authorList>
            <person name="Ruckert C."/>
            <person name="Kriete M."/>
            <person name="Jaenicke S."/>
            <person name="Winkler A."/>
            <person name="Tauch A."/>
        </authorList>
    </citation>
    <scope>NUCLEOTIDE SEQUENCE [LARGE SCALE GENOMIC DNA]</scope>
    <source>
        <strain evidence="15 16">DSM 44614</strain>
    </source>
</reference>
<evidence type="ECO:0000256" key="4">
    <source>
        <dbReference type="ARBA" id="ARBA00013673"/>
    </source>
</evidence>
<comment type="function">
    <text evidence="10 12">Specifically methylates the N3 position of the uracil ring of uridine 1498 (m3U1498) in 16S rRNA. Acts on the fully assembled 30S ribosomal subunit.</text>
</comment>
<comment type="subcellular location">
    <subcellularLocation>
        <location evidence="1 12">Cytoplasm</location>
    </subcellularLocation>
</comment>
<dbReference type="GO" id="GO:0070475">
    <property type="term" value="P:rRNA base methylation"/>
    <property type="evidence" value="ECO:0007669"/>
    <property type="project" value="TreeGrafter"/>
</dbReference>
<dbReference type="InterPro" id="IPR006700">
    <property type="entry name" value="RsmE"/>
</dbReference>
<dbReference type="EC" id="2.1.1.193" evidence="3 12"/>
<evidence type="ECO:0000256" key="6">
    <source>
        <dbReference type="ARBA" id="ARBA00022552"/>
    </source>
</evidence>
<dbReference type="Pfam" id="PF04452">
    <property type="entry name" value="Methyltrans_RNA"/>
    <property type="match status" value="1"/>
</dbReference>
<keyword evidence="6 12" id="KW-0698">rRNA processing</keyword>
<dbReference type="PIRSF" id="PIRSF015601">
    <property type="entry name" value="MTase_slr0722"/>
    <property type="match status" value="1"/>
</dbReference>
<dbReference type="RefSeq" id="WP_047253524.1">
    <property type="nucleotide sequence ID" value="NZ_CP011545.1"/>
</dbReference>
<comment type="catalytic activity">
    <reaction evidence="11 12">
        <text>uridine(1498) in 16S rRNA + S-adenosyl-L-methionine = N(3)-methyluridine(1498) in 16S rRNA + S-adenosyl-L-homocysteine + H(+)</text>
        <dbReference type="Rhea" id="RHEA:42920"/>
        <dbReference type="Rhea" id="RHEA-COMP:10283"/>
        <dbReference type="Rhea" id="RHEA-COMP:10284"/>
        <dbReference type="ChEBI" id="CHEBI:15378"/>
        <dbReference type="ChEBI" id="CHEBI:57856"/>
        <dbReference type="ChEBI" id="CHEBI:59789"/>
        <dbReference type="ChEBI" id="CHEBI:65315"/>
        <dbReference type="ChEBI" id="CHEBI:74502"/>
        <dbReference type="EC" id="2.1.1.193"/>
    </reaction>
</comment>
<keyword evidence="16" id="KW-1185">Reference proteome</keyword>
<reference evidence="16" key="2">
    <citation type="submission" date="2015-05" db="EMBL/GenBank/DDBJ databases">
        <title>Complete genome sequence of Corynebacterium testudinoris DSM 44614, recovered from necrotic lesions in the mouth of a tortoise.</title>
        <authorList>
            <person name="Ruckert C."/>
            <person name="Albersmeier A."/>
            <person name="Winkler A."/>
            <person name="Tauch A."/>
        </authorList>
    </citation>
    <scope>NUCLEOTIDE SEQUENCE [LARGE SCALE GENOMIC DNA]</scope>
    <source>
        <strain evidence="16">DSM 44614</strain>
    </source>
</reference>
<evidence type="ECO:0000256" key="11">
    <source>
        <dbReference type="ARBA" id="ARBA00047944"/>
    </source>
</evidence>
<evidence type="ECO:0000256" key="7">
    <source>
        <dbReference type="ARBA" id="ARBA00022603"/>
    </source>
</evidence>
<dbReference type="SUPFAM" id="SSF88697">
    <property type="entry name" value="PUA domain-like"/>
    <property type="match status" value="1"/>
</dbReference>
<evidence type="ECO:0000256" key="5">
    <source>
        <dbReference type="ARBA" id="ARBA00022490"/>
    </source>
</evidence>
<evidence type="ECO:0000259" key="14">
    <source>
        <dbReference type="Pfam" id="PF20260"/>
    </source>
</evidence>
<dbReference type="Gene3D" id="2.40.240.20">
    <property type="entry name" value="Hypothetical PUA domain-like, domain 1"/>
    <property type="match status" value="1"/>
</dbReference>
<dbReference type="Pfam" id="PF20260">
    <property type="entry name" value="PUA_4"/>
    <property type="match status" value="1"/>
</dbReference>
<keyword evidence="8 12" id="KW-0808">Transferase</keyword>
<sequence length="236" mass="24808">MSLPVFVHPGPFAGTVTLAGAEGRHAVAVKRIAVGERIMLIDGRGTRAIVTVTATTGKSELVGIVDEVGADNPPSPAVTIVQALPKAERSELAIDLATQAGADAIVPWQAQRCVAKWADKKQQKWEAAALAAAKQSRRTRIPEIHPVVSTRELAELVRGKTAYVLHEEAATPLRDVDLSAEEIILIVGPEGGIGEEELAQLAESGVRSVKLGPEVLRTASAAMVALSAIGALTSRW</sequence>
<keyword evidence="7 12" id="KW-0489">Methyltransferase</keyword>
<dbReference type="Gene3D" id="3.40.1280.10">
    <property type="match status" value="1"/>
</dbReference>
<evidence type="ECO:0000256" key="12">
    <source>
        <dbReference type="PIRNR" id="PIRNR015601"/>
    </source>
</evidence>
<dbReference type="NCBIfam" id="TIGR00046">
    <property type="entry name" value="RsmE family RNA methyltransferase"/>
    <property type="match status" value="1"/>
</dbReference>
<dbReference type="InterPro" id="IPR029028">
    <property type="entry name" value="Alpha/beta_knot_MTases"/>
</dbReference>
<dbReference type="PANTHER" id="PTHR30027">
    <property type="entry name" value="RIBOSOMAL RNA SMALL SUBUNIT METHYLTRANSFERASE E"/>
    <property type="match status" value="1"/>
</dbReference>
<evidence type="ECO:0000259" key="13">
    <source>
        <dbReference type="Pfam" id="PF04452"/>
    </source>
</evidence>
<evidence type="ECO:0000256" key="3">
    <source>
        <dbReference type="ARBA" id="ARBA00012328"/>
    </source>
</evidence>
<evidence type="ECO:0000313" key="15">
    <source>
        <dbReference type="EMBL" id="AKK09334.1"/>
    </source>
</evidence>
<comment type="similarity">
    <text evidence="2 12">Belongs to the RNA methyltransferase RsmE family.</text>
</comment>
<organism evidence="15 16">
    <name type="scientific">Corynebacterium testudinoris</name>
    <dbReference type="NCBI Taxonomy" id="136857"/>
    <lineage>
        <taxon>Bacteria</taxon>
        <taxon>Bacillati</taxon>
        <taxon>Actinomycetota</taxon>
        <taxon>Actinomycetes</taxon>
        <taxon>Mycobacteriales</taxon>
        <taxon>Corynebacteriaceae</taxon>
        <taxon>Corynebacterium</taxon>
    </lineage>
</organism>
<protein>
    <recommendedName>
        <fullName evidence="4 12">Ribosomal RNA small subunit methyltransferase E</fullName>
        <ecNumber evidence="3 12">2.1.1.193</ecNumber>
    </recommendedName>
</protein>